<dbReference type="RefSeq" id="WP_214170264.1">
    <property type="nucleotide sequence ID" value="NZ_JAHCVJ010000001.1"/>
</dbReference>
<evidence type="ECO:0000313" key="4">
    <source>
        <dbReference type="Proteomes" id="UP000811899"/>
    </source>
</evidence>
<dbReference type="AlphaFoldDB" id="A0AAW4L6T8"/>
<keyword evidence="4" id="KW-1185">Reference proteome</keyword>
<evidence type="ECO:0000256" key="1">
    <source>
        <dbReference type="SAM" id="Phobius"/>
    </source>
</evidence>
<keyword evidence="1" id="KW-0472">Membrane</keyword>
<dbReference type="Proteomes" id="UP000811899">
    <property type="component" value="Unassembled WGS sequence"/>
</dbReference>
<reference evidence="3 4" key="1">
    <citation type="submission" date="2021-05" db="EMBL/GenBank/DDBJ databases">
        <title>The draft genome of Geobacter pelophilus DSM 12255.</title>
        <authorList>
            <person name="Xu Z."/>
            <person name="Masuda Y."/>
            <person name="Itoh H."/>
            <person name="Senoo K."/>
        </authorList>
    </citation>
    <scope>NUCLEOTIDE SEQUENCE [LARGE SCALE GENOMIC DNA]</scope>
    <source>
        <strain evidence="3 4">DSM 12255</strain>
    </source>
</reference>
<dbReference type="EMBL" id="JAHCVJ010000001">
    <property type="protein sequence ID" value="MBT0663532.1"/>
    <property type="molecule type" value="Genomic_DNA"/>
</dbReference>
<sequence>MKLRLLICTIISAILLAAALITEAAETDVHVVAQQSKHAQSPGNYYLALRSFTPVIDSGGVVRFEVYITGYGIIRSCKIMMYSTTNSFDDKQSSVNYGVDIYDDSYQFGTSSISMNPSGYFAISFPELVRHKKHLHPFFSDCGTALLNPSMIVTENKSIRAPLQFDLKTKEKIPPGTYSCNLYMTYFNGVEWKGDTQQLTFTVRNILQRNEEMAWYLAVAAAIAAIVSVIFQVFSYFKKQKKSA</sequence>
<name>A0AAW4L6T8_9BACT</name>
<feature type="signal peptide" evidence="2">
    <location>
        <begin position="1"/>
        <end position="24"/>
    </location>
</feature>
<proteinExistence type="predicted"/>
<accession>A0AAW4L6T8</accession>
<comment type="caution">
    <text evidence="3">The sequence shown here is derived from an EMBL/GenBank/DDBJ whole genome shotgun (WGS) entry which is preliminary data.</text>
</comment>
<protein>
    <submittedName>
        <fullName evidence="3">Uncharacterized protein</fullName>
    </submittedName>
</protein>
<gene>
    <name evidence="3" type="ORF">KI809_04375</name>
</gene>
<evidence type="ECO:0000313" key="3">
    <source>
        <dbReference type="EMBL" id="MBT0663532.1"/>
    </source>
</evidence>
<keyword evidence="1" id="KW-1133">Transmembrane helix</keyword>
<keyword evidence="1" id="KW-0812">Transmembrane</keyword>
<feature type="chain" id="PRO_5044014379" evidence="2">
    <location>
        <begin position="25"/>
        <end position="244"/>
    </location>
</feature>
<keyword evidence="2" id="KW-0732">Signal</keyword>
<feature type="transmembrane region" description="Helical" evidence="1">
    <location>
        <begin position="213"/>
        <end position="237"/>
    </location>
</feature>
<evidence type="ECO:0000256" key="2">
    <source>
        <dbReference type="SAM" id="SignalP"/>
    </source>
</evidence>
<organism evidence="3 4">
    <name type="scientific">Geoanaerobacter pelophilus</name>
    <dbReference type="NCBI Taxonomy" id="60036"/>
    <lineage>
        <taxon>Bacteria</taxon>
        <taxon>Pseudomonadati</taxon>
        <taxon>Thermodesulfobacteriota</taxon>
        <taxon>Desulfuromonadia</taxon>
        <taxon>Geobacterales</taxon>
        <taxon>Geobacteraceae</taxon>
        <taxon>Geoanaerobacter</taxon>
    </lineage>
</organism>